<dbReference type="EC" id="2.7.6.3" evidence="3"/>
<dbReference type="Proteomes" id="UP000215767">
    <property type="component" value="Unassembled WGS sequence"/>
</dbReference>
<dbReference type="OrthoDB" id="9808041at2"/>
<evidence type="ECO:0000313" key="15">
    <source>
        <dbReference type="Proteomes" id="UP000215767"/>
    </source>
</evidence>
<evidence type="ECO:0000256" key="9">
    <source>
        <dbReference type="ARBA" id="ARBA00022909"/>
    </source>
</evidence>
<dbReference type="InterPro" id="IPR000550">
    <property type="entry name" value="Hppk"/>
</dbReference>
<dbReference type="GO" id="GO:0016301">
    <property type="term" value="F:kinase activity"/>
    <property type="evidence" value="ECO:0007669"/>
    <property type="project" value="UniProtKB-KW"/>
</dbReference>
<keyword evidence="5" id="KW-0808">Transferase</keyword>
<dbReference type="UniPathway" id="UPA00077">
    <property type="reaction ID" value="UER00155"/>
</dbReference>
<evidence type="ECO:0000256" key="8">
    <source>
        <dbReference type="ARBA" id="ARBA00022840"/>
    </source>
</evidence>
<dbReference type="NCBIfam" id="TIGR01498">
    <property type="entry name" value="folK"/>
    <property type="match status" value="1"/>
</dbReference>
<comment type="similarity">
    <text evidence="2">Belongs to the HPPK family.</text>
</comment>
<feature type="domain" description="7,8-dihydro-6-hydroxymethylpterin-pyrophosphokinase" evidence="13">
    <location>
        <begin position="106"/>
        <end position="117"/>
    </location>
</feature>
<evidence type="ECO:0000256" key="1">
    <source>
        <dbReference type="ARBA" id="ARBA00005051"/>
    </source>
</evidence>
<evidence type="ECO:0000259" key="13">
    <source>
        <dbReference type="PROSITE" id="PS00794"/>
    </source>
</evidence>
<evidence type="ECO:0000256" key="3">
    <source>
        <dbReference type="ARBA" id="ARBA00013253"/>
    </source>
</evidence>
<dbReference type="EMBL" id="NEVS01000002">
    <property type="protein sequence ID" value="OZI64409.1"/>
    <property type="molecule type" value="Genomic_DNA"/>
</dbReference>
<keyword evidence="6" id="KW-0547">Nucleotide-binding</keyword>
<dbReference type="NCBIfam" id="NF010692">
    <property type="entry name" value="PRK14092.1"/>
    <property type="match status" value="1"/>
</dbReference>
<keyword evidence="8" id="KW-0067">ATP-binding</keyword>
<keyword evidence="7 14" id="KW-0418">Kinase</keyword>
<name>A0A261UR86_9BORD</name>
<dbReference type="InterPro" id="IPR035907">
    <property type="entry name" value="Hppk_sf"/>
</dbReference>
<evidence type="ECO:0000256" key="5">
    <source>
        <dbReference type="ARBA" id="ARBA00022679"/>
    </source>
</evidence>
<dbReference type="AlphaFoldDB" id="A0A261UR86"/>
<evidence type="ECO:0000256" key="7">
    <source>
        <dbReference type="ARBA" id="ARBA00022777"/>
    </source>
</evidence>
<proteinExistence type="inferred from homology"/>
<gene>
    <name evidence="14" type="ORF">CAL28_06950</name>
</gene>
<organism evidence="14 15">
    <name type="scientific">Bordetella genomosp. 11</name>
    <dbReference type="NCBI Taxonomy" id="1416808"/>
    <lineage>
        <taxon>Bacteria</taxon>
        <taxon>Pseudomonadati</taxon>
        <taxon>Pseudomonadota</taxon>
        <taxon>Betaproteobacteria</taxon>
        <taxon>Burkholderiales</taxon>
        <taxon>Alcaligenaceae</taxon>
        <taxon>Bordetella</taxon>
    </lineage>
</organism>
<evidence type="ECO:0000256" key="4">
    <source>
        <dbReference type="ARBA" id="ARBA00016218"/>
    </source>
</evidence>
<sequence length="182" mass="19756">MAVSGSDAEQRAPLAGHAPGATAYVGLGSNLGDSIASLRQALDELAATPGIEDCVASPFYRSAPVDASGPDFVNAVARLRTTLGPLDLLDVLQGIEHRHGRERPYRNAPRTLDLDLLIHGDVRLETQRLTLPHPRMHERAFVLLPLRDLAPAMMLGENTLDTWLARCGDQAIQRMPDQPGER</sequence>
<protein>
    <recommendedName>
        <fullName evidence="4">2-amino-4-hydroxy-6-hydroxymethyldihydropteridine pyrophosphokinase</fullName>
        <ecNumber evidence="3">2.7.6.3</ecNumber>
    </recommendedName>
    <alternativeName>
        <fullName evidence="11">6-hydroxymethyl-7,8-dihydropterin pyrophosphokinase</fullName>
    </alternativeName>
    <alternativeName>
        <fullName evidence="12">7,8-dihydro-6-hydroxymethylpterin-pyrophosphokinase</fullName>
    </alternativeName>
</protein>
<reference evidence="15" key="1">
    <citation type="submission" date="2017-05" db="EMBL/GenBank/DDBJ databases">
        <title>Complete and WGS of Bordetella genogroups.</title>
        <authorList>
            <person name="Spilker T."/>
            <person name="Lipuma J."/>
        </authorList>
    </citation>
    <scope>NUCLEOTIDE SEQUENCE [LARGE SCALE GENOMIC DNA]</scope>
    <source>
        <strain evidence="15">AU8856</strain>
    </source>
</reference>
<dbReference type="GO" id="GO:0003848">
    <property type="term" value="F:2-amino-4-hydroxy-6-hydroxymethyldihydropteridine diphosphokinase activity"/>
    <property type="evidence" value="ECO:0007669"/>
    <property type="project" value="UniProtKB-EC"/>
</dbReference>
<dbReference type="GO" id="GO:0046654">
    <property type="term" value="P:tetrahydrofolate biosynthetic process"/>
    <property type="evidence" value="ECO:0007669"/>
    <property type="project" value="UniProtKB-UniPathway"/>
</dbReference>
<dbReference type="CDD" id="cd00483">
    <property type="entry name" value="HPPK"/>
    <property type="match status" value="1"/>
</dbReference>
<evidence type="ECO:0000256" key="6">
    <source>
        <dbReference type="ARBA" id="ARBA00022741"/>
    </source>
</evidence>
<keyword evidence="15" id="KW-1185">Reference proteome</keyword>
<evidence type="ECO:0000313" key="14">
    <source>
        <dbReference type="EMBL" id="OZI64409.1"/>
    </source>
</evidence>
<dbReference type="GO" id="GO:0046656">
    <property type="term" value="P:folic acid biosynthetic process"/>
    <property type="evidence" value="ECO:0007669"/>
    <property type="project" value="UniProtKB-KW"/>
</dbReference>
<dbReference type="GO" id="GO:0005524">
    <property type="term" value="F:ATP binding"/>
    <property type="evidence" value="ECO:0007669"/>
    <property type="project" value="UniProtKB-KW"/>
</dbReference>
<accession>A0A261UR86</accession>
<dbReference type="Pfam" id="PF01288">
    <property type="entry name" value="HPPK"/>
    <property type="match status" value="1"/>
</dbReference>
<evidence type="ECO:0000256" key="10">
    <source>
        <dbReference type="ARBA" id="ARBA00029409"/>
    </source>
</evidence>
<comment type="caution">
    <text evidence="14">The sequence shown here is derived from an EMBL/GenBank/DDBJ whole genome shotgun (WGS) entry which is preliminary data.</text>
</comment>
<evidence type="ECO:0000256" key="12">
    <source>
        <dbReference type="ARBA" id="ARBA00033413"/>
    </source>
</evidence>
<comment type="function">
    <text evidence="10">Catalyzes the transfer of pyrophosphate from adenosine triphosphate (ATP) to 6-hydroxymethyl-7,8-dihydropterin, an enzymatic step in folate biosynthesis pathway.</text>
</comment>
<dbReference type="PROSITE" id="PS00794">
    <property type="entry name" value="HPPK"/>
    <property type="match status" value="1"/>
</dbReference>
<dbReference type="Gene3D" id="3.30.70.560">
    <property type="entry name" value="7,8-Dihydro-6-hydroxymethylpterin-pyrophosphokinase HPPK"/>
    <property type="match status" value="1"/>
</dbReference>
<keyword evidence="9" id="KW-0289">Folate biosynthesis</keyword>
<dbReference type="PANTHER" id="PTHR43071:SF1">
    <property type="entry name" value="2-AMINO-4-HYDROXY-6-HYDROXYMETHYLDIHYDROPTERIDINE PYROPHOSPHOKINASE"/>
    <property type="match status" value="1"/>
</dbReference>
<evidence type="ECO:0000256" key="2">
    <source>
        <dbReference type="ARBA" id="ARBA00005810"/>
    </source>
</evidence>
<dbReference type="PANTHER" id="PTHR43071">
    <property type="entry name" value="2-AMINO-4-HYDROXY-6-HYDROXYMETHYLDIHYDROPTERIDINE PYROPHOSPHOKINASE"/>
    <property type="match status" value="1"/>
</dbReference>
<dbReference type="SUPFAM" id="SSF55083">
    <property type="entry name" value="6-hydroxymethyl-7,8-dihydropterin pyrophosphokinase, HPPK"/>
    <property type="match status" value="1"/>
</dbReference>
<evidence type="ECO:0000256" key="11">
    <source>
        <dbReference type="ARBA" id="ARBA00029766"/>
    </source>
</evidence>
<comment type="pathway">
    <text evidence="1">Cofactor biosynthesis; tetrahydrofolate biosynthesis; 2-amino-4-hydroxy-6-hydroxymethyl-7,8-dihydropteridine diphosphate from 7,8-dihydroneopterin triphosphate: step 4/4.</text>
</comment>